<gene>
    <name evidence="2" type="ORF">OI18_08355</name>
</gene>
<name>A0A0C1IWP0_9BACT</name>
<organism evidence="2 3">
    <name type="scientific">Flavihumibacter solisilvae</name>
    <dbReference type="NCBI Taxonomy" id="1349421"/>
    <lineage>
        <taxon>Bacteria</taxon>
        <taxon>Pseudomonadati</taxon>
        <taxon>Bacteroidota</taxon>
        <taxon>Chitinophagia</taxon>
        <taxon>Chitinophagales</taxon>
        <taxon>Chitinophagaceae</taxon>
        <taxon>Flavihumibacter</taxon>
    </lineage>
</organism>
<evidence type="ECO:0000313" key="2">
    <source>
        <dbReference type="EMBL" id="KIC94909.1"/>
    </source>
</evidence>
<dbReference type="InterPro" id="IPR036063">
    <property type="entry name" value="Smr_dom_sf"/>
</dbReference>
<dbReference type="Proteomes" id="UP000031408">
    <property type="component" value="Unassembled WGS sequence"/>
</dbReference>
<keyword evidence="3" id="KW-1185">Reference proteome</keyword>
<protein>
    <recommendedName>
        <fullName evidence="1">Smr domain-containing protein</fullName>
    </recommendedName>
</protein>
<proteinExistence type="predicted"/>
<feature type="domain" description="Smr" evidence="1">
    <location>
        <begin position="279"/>
        <end position="340"/>
    </location>
</feature>
<comment type="caution">
    <text evidence="2">The sequence shown here is derived from an EMBL/GenBank/DDBJ whole genome shotgun (WGS) entry which is preliminary data.</text>
</comment>
<accession>A0A0C1IWP0</accession>
<dbReference type="Gene3D" id="3.30.1370.110">
    <property type="match status" value="1"/>
</dbReference>
<sequence>MKFEVGDKVVIRITNEDAEVIDIINDKMVMVDVRGVKFPAYTDQLDFPYFKRFSQQKLVPEKKERPKTFIDQVPREKISQLPKRPPNGTWITFIPKFENDEFGDEVVTLLKVHLHNQNDEGYQFTYQVKYFGNPDFELKNQVLAYQDFYLHDIPFGDLNDSPSFHFEFSLVTANKKKAPYFEAALKLKPKQIFKKIQEIQEKGEPTFSYQLFKDYPDKVEEEIVELGKLAAAGFKLYEASKARQHLPPARTVVDLHIEKLTDDWKNMSNHEILTLQVEEFEKFYELSLAHYQPMLTIIHGVGSGRLRDEIHDILRHRKNVKYFINQYHPSYGYGATEIHFQY</sequence>
<evidence type="ECO:0000313" key="3">
    <source>
        <dbReference type="Proteomes" id="UP000031408"/>
    </source>
</evidence>
<dbReference type="OrthoDB" id="1524810at2"/>
<reference evidence="2 3" key="1">
    <citation type="submission" date="2014-11" db="EMBL/GenBank/DDBJ databases">
        <title>Genome sequence of Flavihumibacter solisilvae 3-3.</title>
        <authorList>
            <person name="Zhou G."/>
            <person name="Li M."/>
            <person name="Wang G."/>
        </authorList>
    </citation>
    <scope>NUCLEOTIDE SEQUENCE [LARGE SCALE GENOMIC DNA]</scope>
    <source>
        <strain evidence="2 3">3-3</strain>
    </source>
</reference>
<dbReference type="RefSeq" id="WP_039138927.1">
    <property type="nucleotide sequence ID" value="NZ_JSVC01000009.1"/>
</dbReference>
<dbReference type="Pfam" id="PF01713">
    <property type="entry name" value="Smr"/>
    <property type="match status" value="1"/>
</dbReference>
<dbReference type="InterPro" id="IPR002625">
    <property type="entry name" value="Smr_dom"/>
</dbReference>
<evidence type="ECO:0000259" key="1">
    <source>
        <dbReference type="Pfam" id="PF01713"/>
    </source>
</evidence>
<dbReference type="STRING" id="1349421.OI18_08355"/>
<dbReference type="AlphaFoldDB" id="A0A0C1IWP0"/>
<dbReference type="EMBL" id="JSVC01000009">
    <property type="protein sequence ID" value="KIC94909.1"/>
    <property type="molecule type" value="Genomic_DNA"/>
</dbReference>